<gene>
    <name evidence="5" type="ORF">EDB95_4269</name>
</gene>
<comment type="caution">
    <text evidence="5">The sequence shown here is derived from an EMBL/GenBank/DDBJ whole genome shotgun (WGS) entry which is preliminary data.</text>
</comment>
<accession>A0A4R8DGE0</accession>
<keyword evidence="6" id="KW-1185">Reference proteome</keyword>
<dbReference type="Pfam" id="PF00202">
    <property type="entry name" value="Aminotran_3"/>
    <property type="match status" value="1"/>
</dbReference>
<dbReference type="InterPro" id="IPR049704">
    <property type="entry name" value="Aminotrans_3_PPA_site"/>
</dbReference>
<dbReference type="NCBIfam" id="NF004755">
    <property type="entry name" value="PRK06082.1"/>
    <property type="match status" value="1"/>
</dbReference>
<dbReference type="PANTHER" id="PTHR43094">
    <property type="entry name" value="AMINOTRANSFERASE"/>
    <property type="match status" value="1"/>
</dbReference>
<dbReference type="PIRSF" id="PIRSF000521">
    <property type="entry name" value="Transaminase_4ab_Lys_Orn"/>
    <property type="match status" value="1"/>
</dbReference>
<keyword evidence="5" id="KW-0032">Aminotransferase</keyword>
<dbReference type="CDD" id="cd00610">
    <property type="entry name" value="OAT_like"/>
    <property type="match status" value="1"/>
</dbReference>
<dbReference type="AlphaFoldDB" id="A0A4R8DGE0"/>
<dbReference type="Gene3D" id="3.40.640.10">
    <property type="entry name" value="Type I PLP-dependent aspartate aminotransferase-like (Major domain)"/>
    <property type="match status" value="1"/>
</dbReference>
<dbReference type="InterPro" id="IPR005814">
    <property type="entry name" value="Aminotrans_3"/>
</dbReference>
<proteinExistence type="inferred from homology"/>
<dbReference type="GO" id="GO:0008483">
    <property type="term" value="F:transaminase activity"/>
    <property type="evidence" value="ECO:0007669"/>
    <property type="project" value="UniProtKB-KW"/>
</dbReference>
<protein>
    <submittedName>
        <fullName evidence="5">4-aminobutyrate aminotransferase</fullName>
    </submittedName>
</protein>
<dbReference type="PROSITE" id="PS00600">
    <property type="entry name" value="AA_TRANSFER_CLASS_3"/>
    <property type="match status" value="1"/>
</dbReference>
<dbReference type="Gene3D" id="3.90.1150.10">
    <property type="entry name" value="Aspartate Aminotransferase, domain 1"/>
    <property type="match status" value="1"/>
</dbReference>
<dbReference type="SUPFAM" id="SSF53383">
    <property type="entry name" value="PLP-dependent transferases"/>
    <property type="match status" value="1"/>
</dbReference>
<dbReference type="RefSeq" id="WP_133996870.1">
    <property type="nucleotide sequence ID" value="NZ_SODV01000002.1"/>
</dbReference>
<keyword evidence="3 4" id="KW-0663">Pyridoxal phosphate</keyword>
<comment type="similarity">
    <text evidence="2 4">Belongs to the class-III pyridoxal-phosphate-dependent aminotransferase family.</text>
</comment>
<evidence type="ECO:0000256" key="2">
    <source>
        <dbReference type="ARBA" id="ARBA00008954"/>
    </source>
</evidence>
<dbReference type="InterPro" id="IPR015424">
    <property type="entry name" value="PyrdxlP-dep_Trfase"/>
</dbReference>
<evidence type="ECO:0000256" key="4">
    <source>
        <dbReference type="RuleBase" id="RU003560"/>
    </source>
</evidence>
<comment type="cofactor">
    <cofactor evidence="1">
        <name>pyridoxal 5'-phosphate</name>
        <dbReference type="ChEBI" id="CHEBI:597326"/>
    </cofactor>
</comment>
<sequence>MIESFHRTEGDVNFSPARQGWYALIRNGETARYLEEDERFFLHQSMSTPCLDVLEACEGIYLTDLQGRRYMDFHGNNVHQVGYRNAFVIDRVKAQMDVLPFSPRRYTNAPAVALASRLAGLMPEDLNRVLFAPGGTSAVGMALKLARLVTGKHKVISYWDSFHGASLDAISAGGEREFRKGMGPLMPGVERIPPPETYRGVFGSEPAYADYLEYVIEKEGDIGAFIAETVRNTDVQIPSAAYWQRVREICTRHGVLLILDEIPIAFGRTGRMFAFEHYGITPDIVCLGKGLGAGIIPMAAMVTRDAYNIAPEVSLGHYTFEKNPLGCAAALAMLDFIDEQRLLDKVASDEAFMRTRLEDLRQRCPLIGDVRGLGLLWGIELVRNRDTRVKAVAEAEQVMYACLEAGLSFKVSQGNVLQLSPPLVITREELETALHILEKALLYRK</sequence>
<evidence type="ECO:0000256" key="1">
    <source>
        <dbReference type="ARBA" id="ARBA00001933"/>
    </source>
</evidence>
<dbReference type="PANTHER" id="PTHR43094:SF1">
    <property type="entry name" value="AMINOTRANSFERASE CLASS-III"/>
    <property type="match status" value="1"/>
</dbReference>
<evidence type="ECO:0000313" key="6">
    <source>
        <dbReference type="Proteomes" id="UP000294498"/>
    </source>
</evidence>
<organism evidence="5 6">
    <name type="scientific">Dinghuibacter silviterrae</name>
    <dbReference type="NCBI Taxonomy" id="1539049"/>
    <lineage>
        <taxon>Bacteria</taxon>
        <taxon>Pseudomonadati</taxon>
        <taxon>Bacteroidota</taxon>
        <taxon>Chitinophagia</taxon>
        <taxon>Chitinophagales</taxon>
        <taxon>Chitinophagaceae</taxon>
        <taxon>Dinghuibacter</taxon>
    </lineage>
</organism>
<reference evidence="5 6" key="1">
    <citation type="submission" date="2019-03" db="EMBL/GenBank/DDBJ databases">
        <title>Genomic Encyclopedia of Type Strains, Phase IV (KMG-IV): sequencing the most valuable type-strain genomes for metagenomic binning, comparative biology and taxonomic classification.</title>
        <authorList>
            <person name="Goeker M."/>
        </authorList>
    </citation>
    <scope>NUCLEOTIDE SEQUENCE [LARGE SCALE GENOMIC DNA]</scope>
    <source>
        <strain evidence="5 6">DSM 100059</strain>
    </source>
</reference>
<name>A0A4R8DGE0_9BACT</name>
<dbReference type="GO" id="GO:0030170">
    <property type="term" value="F:pyridoxal phosphate binding"/>
    <property type="evidence" value="ECO:0007669"/>
    <property type="project" value="InterPro"/>
</dbReference>
<evidence type="ECO:0000313" key="5">
    <source>
        <dbReference type="EMBL" id="TDW96438.1"/>
    </source>
</evidence>
<evidence type="ECO:0000256" key="3">
    <source>
        <dbReference type="ARBA" id="ARBA00022898"/>
    </source>
</evidence>
<dbReference type="EMBL" id="SODV01000002">
    <property type="protein sequence ID" value="TDW96438.1"/>
    <property type="molecule type" value="Genomic_DNA"/>
</dbReference>
<dbReference type="InterPro" id="IPR015422">
    <property type="entry name" value="PyrdxlP-dep_Trfase_small"/>
</dbReference>
<dbReference type="InterPro" id="IPR015421">
    <property type="entry name" value="PyrdxlP-dep_Trfase_major"/>
</dbReference>
<dbReference type="Proteomes" id="UP000294498">
    <property type="component" value="Unassembled WGS sequence"/>
</dbReference>
<dbReference type="OrthoDB" id="9807885at2"/>
<keyword evidence="5" id="KW-0808">Transferase</keyword>